<protein>
    <submittedName>
        <fullName evidence="1">Uncharacterized protein</fullName>
    </submittedName>
</protein>
<accession>A0ACC1J5H9</accession>
<keyword evidence="2" id="KW-1185">Reference proteome</keyword>
<organism evidence="1 2">
    <name type="scientific">Linderina macrospora</name>
    <dbReference type="NCBI Taxonomy" id="4868"/>
    <lineage>
        <taxon>Eukaryota</taxon>
        <taxon>Fungi</taxon>
        <taxon>Fungi incertae sedis</taxon>
        <taxon>Zoopagomycota</taxon>
        <taxon>Kickxellomycotina</taxon>
        <taxon>Kickxellomycetes</taxon>
        <taxon>Kickxellales</taxon>
        <taxon>Kickxellaceae</taxon>
        <taxon>Linderina</taxon>
    </lineage>
</organism>
<name>A0ACC1J5H9_9FUNG</name>
<evidence type="ECO:0000313" key="2">
    <source>
        <dbReference type="Proteomes" id="UP001150603"/>
    </source>
</evidence>
<dbReference type="Proteomes" id="UP001150603">
    <property type="component" value="Unassembled WGS sequence"/>
</dbReference>
<comment type="caution">
    <text evidence="1">The sequence shown here is derived from an EMBL/GenBank/DDBJ whole genome shotgun (WGS) entry which is preliminary data.</text>
</comment>
<sequence>MVHPADILACSFAEVSYHFLRHGDGFSCGDTCNFTAIHDTLLNTTWHSPNPVSDGYLAVNSKEKEIYVVWTGTRRIRSILVDVTFMFEDFPKDVPGSAVHVGFLESTNAVYPHILKNINSLAEDYPDYAISFIGHSLGGASAVLSALQYAKDNMFDKDRIRVWTFGEPRVGNKRFAEYYTELLGSQTYRITYQADFVPHVPPWQFLGYQHHPLEIHIINKEGDFYVCQNTVREDLDGGYRWPTIDTSFSDHINYFGKPEIANFEPLIRW</sequence>
<dbReference type="EMBL" id="JANBPW010003252">
    <property type="protein sequence ID" value="KAJ1938215.1"/>
    <property type="molecule type" value="Genomic_DNA"/>
</dbReference>
<proteinExistence type="predicted"/>
<gene>
    <name evidence="1" type="ORF">FBU59_004512</name>
</gene>
<evidence type="ECO:0000313" key="1">
    <source>
        <dbReference type="EMBL" id="KAJ1938215.1"/>
    </source>
</evidence>
<reference evidence="1" key="1">
    <citation type="submission" date="2022-07" db="EMBL/GenBank/DDBJ databases">
        <title>Phylogenomic reconstructions and comparative analyses of Kickxellomycotina fungi.</title>
        <authorList>
            <person name="Reynolds N.K."/>
            <person name="Stajich J.E."/>
            <person name="Barry K."/>
            <person name="Grigoriev I.V."/>
            <person name="Crous P."/>
            <person name="Smith M.E."/>
        </authorList>
    </citation>
    <scope>NUCLEOTIDE SEQUENCE</scope>
    <source>
        <strain evidence="1">NRRL 5244</strain>
    </source>
</reference>